<evidence type="ECO:0000313" key="2">
    <source>
        <dbReference type="Proteomes" id="UP001362999"/>
    </source>
</evidence>
<dbReference type="AlphaFoldDB" id="A0AAW0AJU0"/>
<comment type="caution">
    <text evidence="1">The sequence shown here is derived from an EMBL/GenBank/DDBJ whole genome shotgun (WGS) entry which is preliminary data.</text>
</comment>
<evidence type="ECO:0008006" key="3">
    <source>
        <dbReference type="Google" id="ProtNLM"/>
    </source>
</evidence>
<keyword evidence="2" id="KW-1185">Reference proteome</keyword>
<gene>
    <name evidence="1" type="ORF">R3P38DRAFT_3007860</name>
</gene>
<protein>
    <recommendedName>
        <fullName evidence="3">F-box domain-containing protein</fullName>
    </recommendedName>
</protein>
<organism evidence="1 2">
    <name type="scientific">Favolaschia claudopus</name>
    <dbReference type="NCBI Taxonomy" id="2862362"/>
    <lineage>
        <taxon>Eukaryota</taxon>
        <taxon>Fungi</taxon>
        <taxon>Dikarya</taxon>
        <taxon>Basidiomycota</taxon>
        <taxon>Agaricomycotina</taxon>
        <taxon>Agaricomycetes</taxon>
        <taxon>Agaricomycetidae</taxon>
        <taxon>Agaricales</taxon>
        <taxon>Marasmiineae</taxon>
        <taxon>Mycenaceae</taxon>
        <taxon>Favolaschia</taxon>
    </lineage>
</organism>
<dbReference type="EMBL" id="JAWWNJ010000061">
    <property type="protein sequence ID" value="KAK7012983.1"/>
    <property type="molecule type" value="Genomic_DNA"/>
</dbReference>
<evidence type="ECO:0000313" key="1">
    <source>
        <dbReference type="EMBL" id="KAK7012983.1"/>
    </source>
</evidence>
<name>A0AAW0AJU0_9AGAR</name>
<reference evidence="1 2" key="1">
    <citation type="journal article" date="2024" name="J Genomics">
        <title>Draft genome sequencing and assembly of Favolaschia claudopus CIRM-BRFM 2984 isolated from oak limbs.</title>
        <authorList>
            <person name="Navarro D."/>
            <person name="Drula E."/>
            <person name="Chaduli D."/>
            <person name="Cazenave R."/>
            <person name="Ahrendt S."/>
            <person name="Wang J."/>
            <person name="Lipzen A."/>
            <person name="Daum C."/>
            <person name="Barry K."/>
            <person name="Grigoriev I.V."/>
            <person name="Favel A."/>
            <person name="Rosso M.N."/>
            <person name="Martin F."/>
        </authorList>
    </citation>
    <scope>NUCLEOTIDE SEQUENCE [LARGE SCALE GENOMIC DNA]</scope>
    <source>
        <strain evidence="1 2">CIRM-BRFM 2984</strain>
    </source>
</reference>
<proteinExistence type="predicted"/>
<dbReference type="Proteomes" id="UP001362999">
    <property type="component" value="Unassembled WGS sequence"/>
</dbReference>
<sequence>MSRLLRSLRQTQSKPRQLSFSVCLPTEIQFSIIDHFEGDILRLRRLCLICRAWASHAQLLLFREISLRHDNYKRFLALLSTRDHLGRSVLCLHVSGWRLWNEPKLRILDSISLSTSLPSLHALDLSHIILAPGDVAVESGVQWSFISKLQIRFSKFTTNETMIAFIALFPRLESLEVLQCRIENLALNARPGALQQHIVPPDWHLQHLALGEFPHTPLVDWLVQEPAELRVDHLRILSVGTDASALNELLRKIGGQLRHLELPELTSRGRGQQVALSIKPCVVLSTLTFSERSSYDRGHGIIHTLLDIASPSLLRNVSFDIHIDAGYRDTLWEAIENVLIADGAFSALVTVEFRMSGIADGRASFNKLLTAGEHAVFLMKERLPILEATGLLRFDFESAPTNAEQVNDGRVISDDTQRSSTWAWPRQVWSRMLWKREHPPFSTL</sequence>
<accession>A0AAW0AJU0</accession>